<reference evidence="1" key="1">
    <citation type="submission" date="2014-11" db="EMBL/GenBank/DDBJ databases">
        <authorList>
            <person name="Amaro Gonzalez C."/>
        </authorList>
    </citation>
    <scope>NUCLEOTIDE SEQUENCE</scope>
</reference>
<name>A0A0E9V8P3_ANGAN</name>
<reference evidence="1" key="2">
    <citation type="journal article" date="2015" name="Fish Shellfish Immunol.">
        <title>Early steps in the European eel (Anguilla anguilla)-Vibrio vulnificus interaction in the gills: Role of the RtxA13 toxin.</title>
        <authorList>
            <person name="Callol A."/>
            <person name="Pajuelo D."/>
            <person name="Ebbesson L."/>
            <person name="Teles M."/>
            <person name="MacKenzie S."/>
            <person name="Amaro C."/>
        </authorList>
    </citation>
    <scope>NUCLEOTIDE SEQUENCE</scope>
</reference>
<protein>
    <submittedName>
        <fullName evidence="1">Uncharacterized protein</fullName>
    </submittedName>
</protein>
<accession>A0A0E9V8P3</accession>
<dbReference type="EMBL" id="GBXM01034969">
    <property type="protein sequence ID" value="JAH73608.1"/>
    <property type="molecule type" value="Transcribed_RNA"/>
</dbReference>
<organism evidence="1">
    <name type="scientific">Anguilla anguilla</name>
    <name type="common">European freshwater eel</name>
    <name type="synonym">Muraena anguilla</name>
    <dbReference type="NCBI Taxonomy" id="7936"/>
    <lineage>
        <taxon>Eukaryota</taxon>
        <taxon>Metazoa</taxon>
        <taxon>Chordata</taxon>
        <taxon>Craniata</taxon>
        <taxon>Vertebrata</taxon>
        <taxon>Euteleostomi</taxon>
        <taxon>Actinopterygii</taxon>
        <taxon>Neopterygii</taxon>
        <taxon>Teleostei</taxon>
        <taxon>Anguilliformes</taxon>
        <taxon>Anguillidae</taxon>
        <taxon>Anguilla</taxon>
    </lineage>
</organism>
<proteinExistence type="predicted"/>
<evidence type="ECO:0000313" key="1">
    <source>
        <dbReference type="EMBL" id="JAH73608.1"/>
    </source>
</evidence>
<dbReference type="AlphaFoldDB" id="A0A0E9V8P3"/>
<sequence>MVIKAVSKFIHFDYRSAITFD</sequence>